<dbReference type="EMBL" id="AP028654">
    <property type="protein sequence ID" value="BEP28275.1"/>
    <property type="molecule type" value="Genomic_DNA"/>
</dbReference>
<sequence>MSKRLYAKLSSGMDLTIRVLTTLRRKEFAISGIDMKNLEETGVELLITLTGNSSKNAENAMYQMEKIYGVSEVKLVN</sequence>
<gene>
    <name evidence="1" type="ORF">HLPR_06060</name>
</gene>
<reference evidence="1 2" key="1">
    <citation type="submission" date="2023-08" db="EMBL/GenBank/DDBJ databases">
        <title>Helicovermis profunda gen. nov., sp. nov., a novel mesophilic, fermentative bacterium within the Bacillota from a deep-sea hydrothermal vent chimney.</title>
        <authorList>
            <person name="Miyazaki U."/>
            <person name="Mizutani D."/>
            <person name="Hashimoto Y."/>
            <person name="Tame A."/>
            <person name="Sawayama S."/>
            <person name="Miyazaki J."/>
            <person name="Takai K."/>
            <person name="Nakagawa S."/>
        </authorList>
    </citation>
    <scope>NUCLEOTIDE SEQUENCE [LARGE SCALE GENOMIC DNA]</scope>
    <source>
        <strain evidence="1 2">S502</strain>
    </source>
</reference>
<accession>A0AAU9E2Y6</accession>
<protein>
    <submittedName>
        <fullName evidence="1">Uncharacterized protein</fullName>
    </submittedName>
</protein>
<name>A0AAU9E2Y6_9FIRM</name>
<evidence type="ECO:0000313" key="2">
    <source>
        <dbReference type="Proteomes" id="UP001321786"/>
    </source>
</evidence>
<proteinExistence type="predicted"/>
<keyword evidence="2" id="KW-1185">Reference proteome</keyword>
<dbReference type="Proteomes" id="UP001321786">
    <property type="component" value="Chromosome"/>
</dbReference>
<evidence type="ECO:0000313" key="1">
    <source>
        <dbReference type="EMBL" id="BEP28275.1"/>
    </source>
</evidence>
<dbReference type="AlphaFoldDB" id="A0AAU9E2Y6"/>
<dbReference type="KEGG" id="hprf:HLPR_06060"/>
<dbReference type="Pfam" id="PF13710">
    <property type="entry name" value="ACT_5"/>
    <property type="match status" value="1"/>
</dbReference>
<dbReference type="RefSeq" id="WP_338536601.1">
    <property type="nucleotide sequence ID" value="NZ_AP028654.1"/>
</dbReference>
<organism evidence="1 2">
    <name type="scientific">Helicovermis profundi</name>
    <dbReference type="NCBI Taxonomy" id="3065157"/>
    <lineage>
        <taxon>Bacteria</taxon>
        <taxon>Bacillati</taxon>
        <taxon>Bacillota</taxon>
        <taxon>Clostridia</taxon>
        <taxon>Helicovermis</taxon>
    </lineage>
</organism>